<keyword evidence="1" id="KW-0812">Transmembrane</keyword>
<feature type="transmembrane region" description="Helical" evidence="1">
    <location>
        <begin position="32"/>
        <end position="55"/>
    </location>
</feature>
<organism evidence="2 3">
    <name type="scientific">Paenibacillus gallinarum</name>
    <dbReference type="NCBI Taxonomy" id="2762232"/>
    <lineage>
        <taxon>Bacteria</taxon>
        <taxon>Bacillati</taxon>
        <taxon>Bacillota</taxon>
        <taxon>Bacilli</taxon>
        <taxon>Bacillales</taxon>
        <taxon>Paenibacillaceae</taxon>
        <taxon>Paenibacillus</taxon>
    </lineage>
</organism>
<feature type="transmembrane region" description="Helical" evidence="1">
    <location>
        <begin position="149"/>
        <end position="171"/>
    </location>
</feature>
<accession>A0ABR8T0U5</accession>
<comment type="caution">
    <text evidence="2">The sequence shown here is derived from an EMBL/GenBank/DDBJ whole genome shotgun (WGS) entry which is preliminary data.</text>
</comment>
<gene>
    <name evidence="2" type="ORF">H9647_14950</name>
</gene>
<evidence type="ECO:0000256" key="1">
    <source>
        <dbReference type="SAM" id="Phobius"/>
    </source>
</evidence>
<keyword evidence="1" id="KW-0472">Membrane</keyword>
<protein>
    <submittedName>
        <fullName evidence="2">Uncharacterized protein</fullName>
    </submittedName>
</protein>
<evidence type="ECO:0000313" key="2">
    <source>
        <dbReference type="EMBL" id="MBD7969371.1"/>
    </source>
</evidence>
<dbReference type="EMBL" id="JACSQL010000006">
    <property type="protein sequence ID" value="MBD7969371.1"/>
    <property type="molecule type" value="Genomic_DNA"/>
</dbReference>
<keyword evidence="1" id="KW-1133">Transmembrane helix</keyword>
<keyword evidence="3" id="KW-1185">Reference proteome</keyword>
<proteinExistence type="predicted"/>
<name>A0ABR8T0U5_9BACL</name>
<reference evidence="2 3" key="1">
    <citation type="submission" date="2020-08" db="EMBL/GenBank/DDBJ databases">
        <title>A Genomic Blueprint of the Chicken Gut Microbiome.</title>
        <authorList>
            <person name="Gilroy R."/>
            <person name="Ravi A."/>
            <person name="Getino M."/>
            <person name="Pursley I."/>
            <person name="Horton D.L."/>
            <person name="Alikhan N.-F."/>
            <person name="Baker D."/>
            <person name="Gharbi K."/>
            <person name="Hall N."/>
            <person name="Watson M."/>
            <person name="Adriaenssens E.M."/>
            <person name="Foster-Nyarko E."/>
            <person name="Jarju S."/>
            <person name="Secka A."/>
            <person name="Antonio M."/>
            <person name="Oren A."/>
            <person name="Chaudhuri R."/>
            <person name="La Ragione R.M."/>
            <person name="Hildebrand F."/>
            <person name="Pallen M.J."/>
        </authorList>
    </citation>
    <scope>NUCLEOTIDE SEQUENCE [LARGE SCALE GENOMIC DNA]</scope>
    <source>
        <strain evidence="2 3">Sa2BVA9</strain>
    </source>
</reference>
<evidence type="ECO:0000313" key="3">
    <source>
        <dbReference type="Proteomes" id="UP000608071"/>
    </source>
</evidence>
<dbReference type="Proteomes" id="UP000608071">
    <property type="component" value="Unassembled WGS sequence"/>
</dbReference>
<sequence length="172" mass="20252">MLKLYRIVRRVRISQAYLDPPERLRLGEWAELFLYGTAILTLLFFCIIRIVIVFLGPEDAMVLPESESLTYRDIVLYFFNGRRNELGWNHYIAISLNSLGAFFFVILLIILILKLALAISDKLRKERSFRSGKGMRLLGKEESRISTKFVSIFVFLSGIFRYTSQLFLYWYE</sequence>
<feature type="transmembrane region" description="Helical" evidence="1">
    <location>
        <begin position="91"/>
        <end position="117"/>
    </location>
</feature>